<proteinExistence type="predicted"/>
<dbReference type="Gene3D" id="2.60.40.2440">
    <property type="entry name" value="Carbohydrate binding type-21 domain"/>
    <property type="match status" value="1"/>
</dbReference>
<dbReference type="STRING" id="133383.A0A1R0H012"/>
<sequence>MYFKTASNREASEDFSKSISLGPTVESCVESFIAAYDKNVIDNIRAHGVKAKKEKVYGEKKSLLSVLFNNEIKKKSCLKQKSTSDLVNISGAKNVAFNDEPEVRFFLKIQPPKACRYEVEYDEDSLSPRVTDLETNYHIKKNEVLDENSVILVEENGPVRSYMNSTPREVLLEKITFDETKNLVRGIIRVRNLGFEKVVTVRYTFDIWKTIREENAEFAGVVSKPDESFWVGEDGFSFNLALPENLKGDGQTSSPKSLEFCIKYNVNGVDYWDNNSGKNYVYKIVSDTQKNNRSKCTQLTGSSKIKSELLEDEFLENKKLSVSLFSKKSFLTAPKTLHFASFGYQSIKTYHESKSSIKSEMVDMHQNLSCGRCSPRLESSFIQDISMRTPDYGVSPNMSSFTNYGRYSFDTKQDVSFYDGREQASGPQSPSLASVIESGSYRSPSPIALASSPFRPSSPIVLATGSYRSPSPIAITQGSYRSASPIRAISSSPSKLHDTTEKAMNIYGYQKYSSSPLAESSPLIY</sequence>
<feature type="domain" description="CBM21" evidence="1">
    <location>
        <begin position="164"/>
        <end position="283"/>
    </location>
</feature>
<dbReference type="Pfam" id="PF03370">
    <property type="entry name" value="CBM_21"/>
    <property type="match status" value="1"/>
</dbReference>
<protein>
    <submittedName>
        <fullName evidence="2">Protein phosphatase 1 regulatory subunit 3B</fullName>
    </submittedName>
</protein>
<accession>A0A1R0H012</accession>
<dbReference type="PROSITE" id="PS51159">
    <property type="entry name" value="CBM21"/>
    <property type="match status" value="1"/>
</dbReference>
<name>A0A1R0H012_9FUNG</name>
<reference evidence="2 3" key="1">
    <citation type="journal article" date="2016" name="Mol. Biol. Evol.">
        <title>Genome-Wide Survey of Gut Fungi (Harpellales) Reveals the First Horizontally Transferred Ubiquitin Gene from a Mosquito Host.</title>
        <authorList>
            <person name="Wang Y."/>
            <person name="White M.M."/>
            <person name="Kvist S."/>
            <person name="Moncalvo J.M."/>
        </authorList>
    </citation>
    <scope>NUCLEOTIDE SEQUENCE [LARGE SCALE GENOMIC DNA]</scope>
    <source>
        <strain evidence="2 3">ALG-7-W6</strain>
    </source>
</reference>
<dbReference type="GO" id="GO:0000164">
    <property type="term" value="C:protein phosphatase type 1 complex"/>
    <property type="evidence" value="ECO:0007669"/>
    <property type="project" value="TreeGrafter"/>
</dbReference>
<dbReference type="InterPro" id="IPR005036">
    <property type="entry name" value="CBM21_dom"/>
</dbReference>
<dbReference type="Proteomes" id="UP000187455">
    <property type="component" value="Unassembled WGS sequence"/>
</dbReference>
<dbReference type="AlphaFoldDB" id="A0A1R0H012"/>
<comment type="caution">
    <text evidence="2">The sequence shown here is derived from an EMBL/GenBank/DDBJ whole genome shotgun (WGS) entry which is preliminary data.</text>
</comment>
<evidence type="ECO:0000313" key="3">
    <source>
        <dbReference type="Proteomes" id="UP000187455"/>
    </source>
</evidence>
<dbReference type="EMBL" id="LSSL01001521">
    <property type="protein sequence ID" value="OLY82457.1"/>
    <property type="molecule type" value="Genomic_DNA"/>
</dbReference>
<evidence type="ECO:0000259" key="1">
    <source>
        <dbReference type="PROSITE" id="PS51159"/>
    </source>
</evidence>
<keyword evidence="3" id="KW-1185">Reference proteome</keyword>
<dbReference type="InterPro" id="IPR038175">
    <property type="entry name" value="CBM21_dom_sf"/>
</dbReference>
<dbReference type="InterPro" id="IPR050782">
    <property type="entry name" value="PP1_regulatory_subunit_3"/>
</dbReference>
<organism evidence="2 3">
    <name type="scientific">Smittium mucronatum</name>
    <dbReference type="NCBI Taxonomy" id="133383"/>
    <lineage>
        <taxon>Eukaryota</taxon>
        <taxon>Fungi</taxon>
        <taxon>Fungi incertae sedis</taxon>
        <taxon>Zoopagomycota</taxon>
        <taxon>Kickxellomycotina</taxon>
        <taxon>Harpellomycetes</taxon>
        <taxon>Harpellales</taxon>
        <taxon>Legeriomycetaceae</taxon>
        <taxon>Smittium</taxon>
    </lineage>
</organism>
<dbReference type="OrthoDB" id="1881at2759"/>
<dbReference type="PANTHER" id="PTHR12307:SF36">
    <property type="entry name" value="GLYCOGEN-BINDING SUBUNIT 76A"/>
    <property type="match status" value="1"/>
</dbReference>
<gene>
    <name evidence="2" type="ORF">AYI68_g3423</name>
</gene>
<dbReference type="PANTHER" id="PTHR12307">
    <property type="entry name" value="PROTEIN PHOSPHATASE 1 REGULATORY SUBUNIT"/>
    <property type="match status" value="1"/>
</dbReference>
<evidence type="ECO:0000313" key="2">
    <source>
        <dbReference type="EMBL" id="OLY82457.1"/>
    </source>
</evidence>
<dbReference type="GO" id="GO:0008157">
    <property type="term" value="F:protein phosphatase 1 binding"/>
    <property type="evidence" value="ECO:0007669"/>
    <property type="project" value="TreeGrafter"/>
</dbReference>